<comment type="caution">
    <text evidence="1">The sequence shown here is derived from an EMBL/GenBank/DDBJ whole genome shotgun (WGS) entry which is preliminary data.</text>
</comment>
<protein>
    <submittedName>
        <fullName evidence="1">Uncharacterized protein</fullName>
    </submittedName>
</protein>
<sequence>MSCLYVPPLKDLRLSLKLHLGICLDSLLVGNVVEHKRKINGRLVRLLVLCVGGQAICFKACNKSKDMIMVTTDGEIASKTTTTFRCTFSKPLYIGVRQREIHEKECRRRPVKGQLKLPHDEIRTADY</sequence>
<organism evidence="1 2">
    <name type="scientific">Persea americana</name>
    <name type="common">Avocado</name>
    <dbReference type="NCBI Taxonomy" id="3435"/>
    <lineage>
        <taxon>Eukaryota</taxon>
        <taxon>Viridiplantae</taxon>
        <taxon>Streptophyta</taxon>
        <taxon>Embryophyta</taxon>
        <taxon>Tracheophyta</taxon>
        <taxon>Spermatophyta</taxon>
        <taxon>Magnoliopsida</taxon>
        <taxon>Magnoliidae</taxon>
        <taxon>Laurales</taxon>
        <taxon>Lauraceae</taxon>
        <taxon>Persea</taxon>
    </lineage>
</organism>
<name>A0ACC2L0T1_PERAE</name>
<reference evidence="1 2" key="1">
    <citation type="journal article" date="2022" name="Hortic Res">
        <title>A haplotype resolved chromosomal level avocado genome allows analysis of novel avocado genes.</title>
        <authorList>
            <person name="Nath O."/>
            <person name="Fletcher S.J."/>
            <person name="Hayward A."/>
            <person name="Shaw L.M."/>
            <person name="Masouleh A.K."/>
            <person name="Furtado A."/>
            <person name="Henry R.J."/>
            <person name="Mitter N."/>
        </authorList>
    </citation>
    <scope>NUCLEOTIDE SEQUENCE [LARGE SCALE GENOMIC DNA]</scope>
    <source>
        <strain evidence="2">cv. Hass</strain>
    </source>
</reference>
<evidence type="ECO:0000313" key="1">
    <source>
        <dbReference type="EMBL" id="KAJ8626654.1"/>
    </source>
</evidence>
<evidence type="ECO:0000313" key="2">
    <source>
        <dbReference type="Proteomes" id="UP001234297"/>
    </source>
</evidence>
<accession>A0ACC2L0T1</accession>
<dbReference type="EMBL" id="CM056814">
    <property type="protein sequence ID" value="KAJ8626654.1"/>
    <property type="molecule type" value="Genomic_DNA"/>
</dbReference>
<gene>
    <name evidence="1" type="ORF">MRB53_019961</name>
</gene>
<dbReference type="Proteomes" id="UP001234297">
    <property type="component" value="Chromosome 6"/>
</dbReference>
<keyword evidence="2" id="KW-1185">Reference proteome</keyword>
<proteinExistence type="predicted"/>